<accession>A0ABT7C1K5</accession>
<organism evidence="1 2">
    <name type="scientific">Roseofilum casamattae BLCC-M143</name>
    <dbReference type="NCBI Taxonomy" id="3022442"/>
    <lineage>
        <taxon>Bacteria</taxon>
        <taxon>Bacillati</taxon>
        <taxon>Cyanobacteriota</taxon>
        <taxon>Cyanophyceae</taxon>
        <taxon>Desertifilales</taxon>
        <taxon>Desertifilaceae</taxon>
        <taxon>Roseofilum</taxon>
        <taxon>Roseofilum casamattae</taxon>
    </lineage>
</organism>
<dbReference type="InterPro" id="IPR029044">
    <property type="entry name" value="Nucleotide-diphossugar_trans"/>
</dbReference>
<dbReference type="SUPFAM" id="SSF53448">
    <property type="entry name" value="Nucleotide-diphospho-sugar transferases"/>
    <property type="match status" value="1"/>
</dbReference>
<keyword evidence="2" id="KW-1185">Reference proteome</keyword>
<gene>
    <name evidence="1" type="ORF">PMH09_19225</name>
</gene>
<sequence>MMHTIPHLVKACNFPFRQRLLAVDTAPLSGDKVNRPGVGTLEQVRDYCQQLLSSGVIDKIVDINYDPNYRQQVYQKHLGNGKIRPTHNYKGYPILGTIFSLEEPEGDYLLHFDSDMMLYQADGYSWIEEGIKLLQDRPEIMAIRPLGGPPTEDGKLYQGKKKYVKDPDGFYKFKFFSSRTYLIDRKRFDSLLPLPVEWRSYRRKWLNGLPIGLKGVLNAYTGKGKLASWEVMVSNRIEKTSYIRATMASSQAWTIHPNLRSPEFIQNLPNIIASIEAGNYPPGQSGYYDLKLADWLDYLNG</sequence>
<proteinExistence type="predicted"/>
<dbReference type="EMBL" id="JAQOSQ010000031">
    <property type="protein sequence ID" value="MDJ1185323.1"/>
    <property type="molecule type" value="Genomic_DNA"/>
</dbReference>
<comment type="caution">
    <text evidence="1">The sequence shown here is derived from an EMBL/GenBank/DDBJ whole genome shotgun (WGS) entry which is preliminary data.</text>
</comment>
<name>A0ABT7C1K5_9CYAN</name>
<evidence type="ECO:0008006" key="3">
    <source>
        <dbReference type="Google" id="ProtNLM"/>
    </source>
</evidence>
<evidence type="ECO:0000313" key="2">
    <source>
        <dbReference type="Proteomes" id="UP001232992"/>
    </source>
</evidence>
<dbReference type="Proteomes" id="UP001232992">
    <property type="component" value="Unassembled WGS sequence"/>
</dbReference>
<reference evidence="1 2" key="1">
    <citation type="submission" date="2023-01" db="EMBL/GenBank/DDBJ databases">
        <title>Novel diversity within Roseofilum (Cyanobacteria; Desertifilaceae) from marine benthic mats with descriptions of four novel species.</title>
        <authorList>
            <person name="Wang Y."/>
            <person name="Berthold D.E."/>
            <person name="Hu J."/>
            <person name="Lefler F.W."/>
            <person name="Laughinghouse H.D. IV."/>
        </authorList>
    </citation>
    <scope>NUCLEOTIDE SEQUENCE [LARGE SCALE GENOMIC DNA]</scope>
    <source>
        <strain evidence="1 2">BLCC-M143</strain>
    </source>
</reference>
<protein>
    <recommendedName>
        <fullName evidence="3">Glycosyltransferase</fullName>
    </recommendedName>
</protein>
<evidence type="ECO:0000313" key="1">
    <source>
        <dbReference type="EMBL" id="MDJ1185323.1"/>
    </source>
</evidence>